<name>A0ABU2AZ05_9MICC</name>
<reference evidence="1 2" key="1">
    <citation type="submission" date="2023-07" db="EMBL/GenBank/DDBJ databases">
        <title>Sequencing the genomes of 1000 actinobacteria strains.</title>
        <authorList>
            <person name="Klenk H.-P."/>
        </authorList>
    </citation>
    <scope>NUCLEOTIDE SEQUENCE [LARGE SCALE GENOMIC DNA]</scope>
    <source>
        <strain evidence="1 2">DSM 22966</strain>
    </source>
</reference>
<keyword evidence="2" id="KW-1185">Reference proteome</keyword>
<sequence>MVGVPDAAARLAWEAWDDVEVVVVVLEVELRASSVVLCDRGKGPSAPSVAL</sequence>
<dbReference type="Proteomes" id="UP001183794">
    <property type="component" value="Unassembled WGS sequence"/>
</dbReference>
<proteinExistence type="predicted"/>
<protein>
    <submittedName>
        <fullName evidence="1">Uncharacterized protein</fullName>
    </submittedName>
</protein>
<organism evidence="1 2">
    <name type="scientific">Enteractinococcus fodinae</name>
    <dbReference type="NCBI Taxonomy" id="684663"/>
    <lineage>
        <taxon>Bacteria</taxon>
        <taxon>Bacillati</taxon>
        <taxon>Actinomycetota</taxon>
        <taxon>Actinomycetes</taxon>
        <taxon>Micrococcales</taxon>
        <taxon>Micrococcaceae</taxon>
    </lineage>
</organism>
<gene>
    <name evidence="1" type="ORF">J2S62_000832</name>
</gene>
<evidence type="ECO:0000313" key="2">
    <source>
        <dbReference type="Proteomes" id="UP001183794"/>
    </source>
</evidence>
<evidence type="ECO:0000313" key="1">
    <source>
        <dbReference type="EMBL" id="MDR7346575.1"/>
    </source>
</evidence>
<comment type="caution">
    <text evidence="1">The sequence shown here is derived from an EMBL/GenBank/DDBJ whole genome shotgun (WGS) entry which is preliminary data.</text>
</comment>
<accession>A0ABU2AZ05</accession>
<dbReference type="EMBL" id="JAVDYJ010000001">
    <property type="protein sequence ID" value="MDR7346575.1"/>
    <property type="molecule type" value="Genomic_DNA"/>
</dbReference>